<dbReference type="Proteomes" id="UP000663836">
    <property type="component" value="Unassembled WGS sequence"/>
</dbReference>
<feature type="compositionally biased region" description="Polar residues" evidence="1">
    <location>
        <begin position="1"/>
        <end position="20"/>
    </location>
</feature>
<proteinExistence type="predicted"/>
<accession>A0A818JXI0</accession>
<reference evidence="3" key="1">
    <citation type="submission" date="2021-02" db="EMBL/GenBank/DDBJ databases">
        <authorList>
            <person name="Nowell W R."/>
        </authorList>
    </citation>
    <scope>NUCLEOTIDE SEQUENCE</scope>
</reference>
<evidence type="ECO:0000256" key="2">
    <source>
        <dbReference type="SAM" id="Phobius"/>
    </source>
</evidence>
<organism evidence="3 4">
    <name type="scientific">Rotaria sordida</name>
    <dbReference type="NCBI Taxonomy" id="392033"/>
    <lineage>
        <taxon>Eukaryota</taxon>
        <taxon>Metazoa</taxon>
        <taxon>Spiralia</taxon>
        <taxon>Gnathifera</taxon>
        <taxon>Rotifera</taxon>
        <taxon>Eurotatoria</taxon>
        <taxon>Bdelloidea</taxon>
        <taxon>Philodinida</taxon>
        <taxon>Philodinidae</taxon>
        <taxon>Rotaria</taxon>
    </lineage>
</organism>
<gene>
    <name evidence="3" type="ORF">JBS370_LOCUS941</name>
</gene>
<feature type="transmembrane region" description="Helical" evidence="2">
    <location>
        <begin position="62"/>
        <end position="78"/>
    </location>
</feature>
<keyword evidence="2" id="KW-1133">Transmembrane helix</keyword>
<evidence type="ECO:0000256" key="1">
    <source>
        <dbReference type="SAM" id="MobiDB-lite"/>
    </source>
</evidence>
<keyword evidence="2" id="KW-0472">Membrane</keyword>
<keyword evidence="2" id="KW-0812">Transmembrane</keyword>
<evidence type="ECO:0000313" key="3">
    <source>
        <dbReference type="EMBL" id="CAF3542741.1"/>
    </source>
</evidence>
<evidence type="ECO:0000313" key="4">
    <source>
        <dbReference type="Proteomes" id="UP000663836"/>
    </source>
</evidence>
<dbReference type="AlphaFoldDB" id="A0A818JXI0"/>
<comment type="caution">
    <text evidence="3">The sequence shown here is derived from an EMBL/GenBank/DDBJ whole genome shotgun (WGS) entry which is preliminary data.</text>
</comment>
<feature type="region of interest" description="Disordered" evidence="1">
    <location>
        <begin position="1"/>
        <end position="25"/>
    </location>
</feature>
<dbReference type="EMBL" id="CAJOBD010000028">
    <property type="protein sequence ID" value="CAF3542741.1"/>
    <property type="molecule type" value="Genomic_DNA"/>
</dbReference>
<sequence>MADGSSSVTTTNQRSSTNPSLPVEYQIRPPYLPPSRESPLTGLAAHPYRPRSIWYELWKSKLAFILFFTSTTFIYLDYQRTQRYKVQKALNAAITRFWLKEVCIKRWYIFPFITYSIFVHKHENLRQDYFRNRSQLVGGMKEPNW</sequence>
<protein>
    <submittedName>
        <fullName evidence="3">Uncharacterized protein</fullName>
    </submittedName>
</protein>
<name>A0A818JXI0_9BILA</name>